<dbReference type="SUPFAM" id="SSF54523">
    <property type="entry name" value="Pili subunits"/>
    <property type="match status" value="1"/>
</dbReference>
<dbReference type="GO" id="GO:0005886">
    <property type="term" value="C:plasma membrane"/>
    <property type="evidence" value="ECO:0007669"/>
    <property type="project" value="UniProtKB-SubCell"/>
</dbReference>
<reference evidence="13 14" key="1">
    <citation type="submission" date="2015-10" db="EMBL/GenBank/DDBJ databases">
        <title>Genome sequencing and analysis of members of genus Stenotrophomonas.</title>
        <authorList>
            <person name="Patil P.P."/>
            <person name="Midha S."/>
            <person name="Patil P.B."/>
        </authorList>
    </citation>
    <scope>NUCLEOTIDE SEQUENCE [LARGE SCALE GENOMIC DNA]</scope>
    <source>
        <strain evidence="13 14">JCM 16536</strain>
    </source>
</reference>
<evidence type="ECO:0000313" key="14">
    <source>
        <dbReference type="Proteomes" id="UP000051802"/>
    </source>
</evidence>
<dbReference type="AlphaFoldDB" id="A0A0R0AK93"/>
<comment type="subcellular location">
    <subcellularLocation>
        <location evidence="1">Cell inner membrane</location>
        <topology evidence="1">Single-pass membrane protein</topology>
    </subcellularLocation>
</comment>
<dbReference type="EMBL" id="LLXU01000062">
    <property type="protein sequence ID" value="KRG45551.1"/>
    <property type="molecule type" value="Genomic_DNA"/>
</dbReference>
<keyword evidence="6 11" id="KW-0812">Transmembrane</keyword>
<dbReference type="NCBIfam" id="TIGR02532">
    <property type="entry name" value="IV_pilin_GFxxxE"/>
    <property type="match status" value="1"/>
</dbReference>
<evidence type="ECO:0000256" key="9">
    <source>
        <dbReference type="ARBA" id="ARBA00025772"/>
    </source>
</evidence>
<evidence type="ECO:0000259" key="12">
    <source>
        <dbReference type="Pfam" id="PF12019"/>
    </source>
</evidence>
<protein>
    <recommendedName>
        <fullName evidence="2">Type II secretion system protein H</fullName>
    </recommendedName>
    <alternativeName>
        <fullName evidence="10">General secretion pathway protein H</fullName>
    </alternativeName>
</protein>
<keyword evidence="5" id="KW-0997">Cell inner membrane</keyword>
<keyword evidence="4" id="KW-0488">Methylation</keyword>
<evidence type="ECO:0000256" key="6">
    <source>
        <dbReference type="ARBA" id="ARBA00022692"/>
    </source>
</evidence>
<dbReference type="InterPro" id="IPR012902">
    <property type="entry name" value="N_methyl_site"/>
</dbReference>
<sequence length="158" mass="16901">MAPGPRLRRSRARGVTLLEMLLVIALIAVAGVLAAGVLGGGIDGLRLRSNGKQLASELRLVRTRAMASGVPQQFEIDPRSGRWSSTLGHHGQVPAQLRMAFTGAREVQPRQGTGAIRFFADGASTGGRIELAARQARWRIDVAWITGEVRSGRLEASP</sequence>
<keyword evidence="7 11" id="KW-1133">Transmembrane helix</keyword>
<comment type="similarity">
    <text evidence="9">Belongs to the GSP H family.</text>
</comment>
<evidence type="ECO:0000256" key="7">
    <source>
        <dbReference type="ARBA" id="ARBA00022989"/>
    </source>
</evidence>
<dbReference type="Pfam" id="PF07963">
    <property type="entry name" value="N_methyl"/>
    <property type="match status" value="1"/>
</dbReference>
<dbReference type="NCBIfam" id="NF047827">
    <property type="entry name" value="T3SSXpsH"/>
    <property type="match status" value="1"/>
</dbReference>
<feature type="transmembrane region" description="Helical" evidence="11">
    <location>
        <begin position="20"/>
        <end position="42"/>
    </location>
</feature>
<evidence type="ECO:0000256" key="1">
    <source>
        <dbReference type="ARBA" id="ARBA00004377"/>
    </source>
</evidence>
<dbReference type="STRING" id="676599.ARC20_07440"/>
<dbReference type="Proteomes" id="UP000051802">
    <property type="component" value="Unassembled WGS sequence"/>
</dbReference>
<proteinExistence type="inferred from homology"/>
<dbReference type="GO" id="GO:0015628">
    <property type="term" value="P:protein secretion by the type II secretion system"/>
    <property type="evidence" value="ECO:0007669"/>
    <property type="project" value="InterPro"/>
</dbReference>
<dbReference type="RefSeq" id="WP_057645940.1">
    <property type="nucleotide sequence ID" value="NZ_LLXU01000062.1"/>
</dbReference>
<dbReference type="InterPro" id="IPR022346">
    <property type="entry name" value="T2SS_GspH"/>
</dbReference>
<keyword evidence="8 11" id="KW-0472">Membrane</keyword>
<evidence type="ECO:0000256" key="5">
    <source>
        <dbReference type="ARBA" id="ARBA00022519"/>
    </source>
</evidence>
<gene>
    <name evidence="13" type="ORF">ARC20_07440</name>
</gene>
<dbReference type="PROSITE" id="PS00409">
    <property type="entry name" value="PROKAR_NTER_METHYL"/>
    <property type="match status" value="1"/>
</dbReference>
<accession>A0A0R0AK93</accession>
<dbReference type="OrthoDB" id="8481584at2"/>
<evidence type="ECO:0000256" key="4">
    <source>
        <dbReference type="ARBA" id="ARBA00022481"/>
    </source>
</evidence>
<name>A0A0R0AK93_9GAMM</name>
<organism evidence="13 14">
    <name type="scientific">Stenotrophomonas panacihumi</name>
    <dbReference type="NCBI Taxonomy" id="676599"/>
    <lineage>
        <taxon>Bacteria</taxon>
        <taxon>Pseudomonadati</taxon>
        <taxon>Pseudomonadota</taxon>
        <taxon>Gammaproteobacteria</taxon>
        <taxon>Lysobacterales</taxon>
        <taxon>Lysobacteraceae</taxon>
        <taxon>Stenotrophomonas</taxon>
    </lineage>
</organism>
<evidence type="ECO:0000256" key="11">
    <source>
        <dbReference type="SAM" id="Phobius"/>
    </source>
</evidence>
<dbReference type="Pfam" id="PF12019">
    <property type="entry name" value="GspH"/>
    <property type="match status" value="1"/>
</dbReference>
<dbReference type="GO" id="GO:0015627">
    <property type="term" value="C:type II protein secretion system complex"/>
    <property type="evidence" value="ECO:0007669"/>
    <property type="project" value="InterPro"/>
</dbReference>
<evidence type="ECO:0000256" key="8">
    <source>
        <dbReference type="ARBA" id="ARBA00023136"/>
    </source>
</evidence>
<comment type="caution">
    <text evidence="13">The sequence shown here is derived from an EMBL/GenBank/DDBJ whole genome shotgun (WGS) entry which is preliminary data.</text>
</comment>
<dbReference type="InterPro" id="IPR045584">
    <property type="entry name" value="Pilin-like"/>
</dbReference>
<evidence type="ECO:0000256" key="2">
    <source>
        <dbReference type="ARBA" id="ARBA00021549"/>
    </source>
</evidence>
<evidence type="ECO:0000313" key="13">
    <source>
        <dbReference type="EMBL" id="KRG45551.1"/>
    </source>
</evidence>
<keyword evidence="14" id="KW-1185">Reference proteome</keyword>
<feature type="domain" description="General secretion pathway GspH" evidence="12">
    <location>
        <begin position="52"/>
        <end position="144"/>
    </location>
</feature>
<evidence type="ECO:0000256" key="3">
    <source>
        <dbReference type="ARBA" id="ARBA00022475"/>
    </source>
</evidence>
<keyword evidence="3" id="KW-1003">Cell membrane</keyword>
<evidence type="ECO:0000256" key="10">
    <source>
        <dbReference type="ARBA" id="ARBA00030775"/>
    </source>
</evidence>